<dbReference type="Proteomes" id="UP000632740">
    <property type="component" value="Unassembled WGS sequence"/>
</dbReference>
<proteinExistence type="predicted"/>
<protein>
    <submittedName>
        <fullName evidence="1">Uncharacterized protein</fullName>
    </submittedName>
</protein>
<accession>A0A919P2Q9</accession>
<keyword evidence="2" id="KW-1185">Reference proteome</keyword>
<comment type="caution">
    <text evidence="1">The sequence shown here is derived from an EMBL/GenBank/DDBJ whole genome shotgun (WGS) entry which is preliminary data.</text>
</comment>
<name>A0A919P2Q9_9CELL</name>
<dbReference type="EMBL" id="BONK01000002">
    <property type="protein sequence ID" value="GIG20024.1"/>
    <property type="molecule type" value="Genomic_DNA"/>
</dbReference>
<organism evidence="1 2">
    <name type="scientific">Cellulomonas chitinilytica</name>
    <dbReference type="NCBI Taxonomy" id="398759"/>
    <lineage>
        <taxon>Bacteria</taxon>
        <taxon>Bacillati</taxon>
        <taxon>Actinomycetota</taxon>
        <taxon>Actinomycetes</taxon>
        <taxon>Micrococcales</taxon>
        <taxon>Cellulomonadaceae</taxon>
        <taxon>Cellulomonas</taxon>
    </lineage>
</organism>
<sequence>MAGLSNEAYVLNTFIESAAGSHRVPGWSFGRAREVAMRNVWDRFVLVGDGIERYARETDSNINNACVYSIRDAAGRVSVFLSTLFPSMTVYDATEGHAISLDALELPEAKLARRMESLGIRYIGDELCRTESPYVDDEDGHRLTYFEVLFEWVDGSPVFEGAEVLKPWR</sequence>
<reference evidence="1" key="1">
    <citation type="submission" date="2021-01" db="EMBL/GenBank/DDBJ databases">
        <title>Whole genome shotgun sequence of Cellulomonas chitinilytica NBRC 110799.</title>
        <authorList>
            <person name="Komaki H."/>
            <person name="Tamura T."/>
        </authorList>
    </citation>
    <scope>NUCLEOTIDE SEQUENCE</scope>
    <source>
        <strain evidence="1">NBRC 110799</strain>
    </source>
</reference>
<dbReference type="RefSeq" id="WP_203748759.1">
    <property type="nucleotide sequence ID" value="NZ_BONK01000002.1"/>
</dbReference>
<evidence type="ECO:0000313" key="2">
    <source>
        <dbReference type="Proteomes" id="UP000632740"/>
    </source>
</evidence>
<evidence type="ECO:0000313" key="1">
    <source>
        <dbReference type="EMBL" id="GIG20024.1"/>
    </source>
</evidence>
<dbReference type="AlphaFoldDB" id="A0A919P2Q9"/>
<gene>
    <name evidence="1" type="ORF">Cch01nite_07480</name>
</gene>